<dbReference type="PANTHER" id="PTHR34473">
    <property type="entry name" value="UPF0699 TRANSMEMBRANE PROTEIN YDBS"/>
    <property type="match status" value="1"/>
</dbReference>
<name>A0A5S5C653_9BACL</name>
<dbReference type="OrthoDB" id="2195155at2"/>
<gene>
    <name evidence="3" type="ORF">BCM02_106359</name>
</gene>
<dbReference type="Pfam" id="PF03703">
    <property type="entry name" value="bPH_2"/>
    <property type="match status" value="2"/>
</dbReference>
<keyword evidence="1" id="KW-0812">Transmembrane</keyword>
<dbReference type="InterPro" id="IPR005182">
    <property type="entry name" value="YdbS-like_PH"/>
</dbReference>
<feature type="transmembrane region" description="Helical" evidence="1">
    <location>
        <begin position="31"/>
        <end position="57"/>
    </location>
</feature>
<keyword evidence="1" id="KW-1133">Transmembrane helix</keyword>
<feature type="transmembrane region" description="Helical" evidence="1">
    <location>
        <begin position="161"/>
        <end position="182"/>
    </location>
</feature>
<dbReference type="RefSeq" id="WP_148930483.1">
    <property type="nucleotide sequence ID" value="NZ_VNHS01000006.1"/>
</dbReference>
<dbReference type="Proteomes" id="UP000323257">
    <property type="component" value="Unassembled WGS sequence"/>
</dbReference>
<reference evidence="3 4" key="1">
    <citation type="submission" date="2019-07" db="EMBL/GenBank/DDBJ databases">
        <title>Genomic Encyclopedia of Type Strains, Phase III (KMG-III): the genomes of soil and plant-associated and newly described type strains.</title>
        <authorList>
            <person name="Whitman W."/>
        </authorList>
    </citation>
    <scope>NUCLEOTIDE SEQUENCE [LARGE SCALE GENOMIC DNA]</scope>
    <source>
        <strain evidence="3 4">BL24</strain>
    </source>
</reference>
<evidence type="ECO:0000256" key="1">
    <source>
        <dbReference type="SAM" id="Phobius"/>
    </source>
</evidence>
<accession>A0A5S5C653</accession>
<evidence type="ECO:0000313" key="3">
    <source>
        <dbReference type="EMBL" id="TYP74078.1"/>
    </source>
</evidence>
<sequence length="288" mass="32446">MILLLASGGMGKQWDSWLADSSARDFFAHRLGAAGIGIAALLLLFLCWIVAVAATYLTDYGFEVRLQDEKLYIAKGLLERKQFTLRRDRIQAVHLVEDALRRPFGLVAIRLIIAGAQENNEKTTVLFPLMKEADVADFLAQFLPSYAYEKDWSVLTRSARLNYVFTPVFICALLAIPAMIWIPGGFGWLALLLPAFAWWAGESSYRQTGWAMRDGQLSVRTGLFARHRMLIPKRRVQWYQVTETPLQRKRGTSSLKLALASGKEGKPLGIAHLPKPQAEAIERLLSRR</sequence>
<dbReference type="EMBL" id="VNHS01000006">
    <property type="protein sequence ID" value="TYP74078.1"/>
    <property type="molecule type" value="Genomic_DNA"/>
</dbReference>
<feature type="domain" description="YdbS-like PH" evidence="2">
    <location>
        <begin position="205"/>
        <end position="284"/>
    </location>
</feature>
<keyword evidence="4" id="KW-1185">Reference proteome</keyword>
<organism evidence="3 4">
    <name type="scientific">Paenibacillus methanolicus</name>
    <dbReference type="NCBI Taxonomy" id="582686"/>
    <lineage>
        <taxon>Bacteria</taxon>
        <taxon>Bacillati</taxon>
        <taxon>Bacillota</taxon>
        <taxon>Bacilli</taxon>
        <taxon>Bacillales</taxon>
        <taxon>Paenibacillaceae</taxon>
        <taxon>Paenibacillus</taxon>
    </lineage>
</organism>
<dbReference type="PANTHER" id="PTHR34473:SF2">
    <property type="entry name" value="UPF0699 TRANSMEMBRANE PROTEIN YDBT"/>
    <property type="match status" value="1"/>
</dbReference>
<keyword evidence="1" id="KW-0472">Membrane</keyword>
<protein>
    <submittedName>
        <fullName evidence="3">Putative membrane protein</fullName>
    </submittedName>
</protein>
<evidence type="ECO:0000313" key="4">
    <source>
        <dbReference type="Proteomes" id="UP000323257"/>
    </source>
</evidence>
<proteinExistence type="predicted"/>
<dbReference type="AlphaFoldDB" id="A0A5S5C653"/>
<feature type="domain" description="YdbS-like PH" evidence="2">
    <location>
        <begin position="61"/>
        <end position="140"/>
    </location>
</feature>
<comment type="caution">
    <text evidence="3">The sequence shown here is derived from an EMBL/GenBank/DDBJ whole genome shotgun (WGS) entry which is preliminary data.</text>
</comment>
<evidence type="ECO:0000259" key="2">
    <source>
        <dbReference type="Pfam" id="PF03703"/>
    </source>
</evidence>